<dbReference type="Proteomes" id="UP000250831">
    <property type="component" value="Unassembled WGS sequence"/>
</dbReference>
<dbReference type="EMBL" id="QCXX01000005">
    <property type="protein sequence ID" value="PUV22953.1"/>
    <property type="molecule type" value="Genomic_DNA"/>
</dbReference>
<evidence type="ECO:0000313" key="1">
    <source>
        <dbReference type="EMBL" id="PUV22953.1"/>
    </source>
</evidence>
<dbReference type="OrthoDB" id="709515at2"/>
<evidence type="ECO:0000313" key="2">
    <source>
        <dbReference type="Proteomes" id="UP000250831"/>
    </source>
</evidence>
<keyword evidence="2" id="KW-1185">Reference proteome</keyword>
<protein>
    <submittedName>
        <fullName evidence="1">Uncharacterized protein</fullName>
    </submittedName>
</protein>
<name>A0A363NQB2_9SPHI</name>
<organism evidence="1 2">
    <name type="scientific">Sphingobacterium athyrii</name>
    <dbReference type="NCBI Taxonomy" id="2152717"/>
    <lineage>
        <taxon>Bacteria</taxon>
        <taxon>Pseudomonadati</taxon>
        <taxon>Bacteroidota</taxon>
        <taxon>Sphingobacteriia</taxon>
        <taxon>Sphingobacteriales</taxon>
        <taxon>Sphingobacteriaceae</taxon>
        <taxon>Sphingobacterium</taxon>
    </lineage>
</organism>
<sequence length="160" mass="18674">MTPVLTICILLLLLFTICFFIRKKQQKQRFNRVVDMTVKYMFQERPGQYSGDRNAKGGVFVFKAERNDQKLKNIIIRKIRPLHAALNVNLEQILVIPFEHKEDSKSNVSVRFKVIRKKALIGDLKGERVRISGVLHFEQSRQEVFTAVLLISDLYKNVEI</sequence>
<comment type="caution">
    <text evidence="1">The sequence shown here is derived from an EMBL/GenBank/DDBJ whole genome shotgun (WGS) entry which is preliminary data.</text>
</comment>
<reference evidence="1 2" key="1">
    <citation type="submission" date="2018-04" db="EMBL/GenBank/DDBJ databases">
        <title>Sphingobacterium sp. M46 Genome.</title>
        <authorList>
            <person name="Cheng J."/>
            <person name="Li Y."/>
        </authorList>
    </citation>
    <scope>NUCLEOTIDE SEQUENCE [LARGE SCALE GENOMIC DNA]</scope>
    <source>
        <strain evidence="1 2">M46</strain>
    </source>
</reference>
<proteinExistence type="predicted"/>
<dbReference type="RefSeq" id="WP_108635288.1">
    <property type="nucleotide sequence ID" value="NZ_QCXX01000005.1"/>
</dbReference>
<gene>
    <name evidence="1" type="ORF">DCO56_18710</name>
</gene>
<dbReference type="AlphaFoldDB" id="A0A363NQB2"/>
<accession>A0A363NQB2</accession>